<dbReference type="GO" id="GO:0016020">
    <property type="term" value="C:membrane"/>
    <property type="evidence" value="ECO:0007669"/>
    <property type="project" value="UniProtKB-SubCell"/>
</dbReference>
<keyword evidence="5 8" id="KW-1133">Transmembrane helix</keyword>
<keyword evidence="4 8" id="KW-0812">Transmembrane</keyword>
<keyword evidence="11" id="KW-1185">Reference proteome</keyword>
<dbReference type="PANTHER" id="PTHR11360:SF224">
    <property type="entry name" value="MAJOR FACILITATOR SUPERFAMILY (MFS) PROFILE DOMAIN-CONTAINING PROTEIN-RELATED"/>
    <property type="match status" value="1"/>
</dbReference>
<evidence type="ECO:0000256" key="2">
    <source>
        <dbReference type="ARBA" id="ARBA00006727"/>
    </source>
</evidence>
<reference evidence="11" key="1">
    <citation type="journal article" date="2015" name="Genome Announc.">
        <title>Draft genome sequence of Talaromyces cellulolyticus strain Y-94, a source of lignocellulosic biomass-degrading enzymes.</title>
        <authorList>
            <person name="Fujii T."/>
            <person name="Koike H."/>
            <person name="Sawayama S."/>
            <person name="Yano S."/>
            <person name="Inoue H."/>
        </authorList>
    </citation>
    <scope>NUCLEOTIDE SEQUENCE [LARGE SCALE GENOMIC DNA]</scope>
    <source>
        <strain evidence="11">Y-94</strain>
    </source>
</reference>
<comment type="similarity">
    <text evidence="2">Belongs to the major facilitator superfamily. Monocarboxylate porter (TC 2.A.1.13) family.</text>
</comment>
<evidence type="ECO:0000313" key="10">
    <source>
        <dbReference type="EMBL" id="GAM37398.1"/>
    </source>
</evidence>
<dbReference type="SUPFAM" id="SSF103473">
    <property type="entry name" value="MFS general substrate transporter"/>
    <property type="match status" value="1"/>
</dbReference>
<feature type="transmembrane region" description="Helical" evidence="8">
    <location>
        <begin position="316"/>
        <end position="334"/>
    </location>
</feature>
<dbReference type="InterPro" id="IPR020846">
    <property type="entry name" value="MFS_dom"/>
</dbReference>
<feature type="transmembrane region" description="Helical" evidence="8">
    <location>
        <begin position="252"/>
        <end position="274"/>
    </location>
</feature>
<dbReference type="GO" id="GO:0022857">
    <property type="term" value="F:transmembrane transporter activity"/>
    <property type="evidence" value="ECO:0007669"/>
    <property type="project" value="InterPro"/>
</dbReference>
<feature type="transmembrane region" description="Helical" evidence="8">
    <location>
        <begin position="88"/>
        <end position="107"/>
    </location>
</feature>
<evidence type="ECO:0000256" key="1">
    <source>
        <dbReference type="ARBA" id="ARBA00004141"/>
    </source>
</evidence>
<feature type="transmembrane region" description="Helical" evidence="8">
    <location>
        <begin position="175"/>
        <end position="195"/>
    </location>
</feature>
<evidence type="ECO:0000256" key="3">
    <source>
        <dbReference type="ARBA" id="ARBA00022448"/>
    </source>
</evidence>
<dbReference type="AlphaFoldDB" id="A0A6V8HGH3"/>
<evidence type="ECO:0000256" key="7">
    <source>
        <dbReference type="SAM" id="MobiDB-lite"/>
    </source>
</evidence>
<keyword evidence="6 8" id="KW-0472">Membrane</keyword>
<dbReference type="PROSITE" id="PS50850">
    <property type="entry name" value="MFS"/>
    <property type="match status" value="1"/>
</dbReference>
<accession>A0A6V8HGH3</accession>
<comment type="subcellular location">
    <subcellularLocation>
        <location evidence="1">Membrane</location>
        <topology evidence="1">Multi-pass membrane protein</topology>
    </subcellularLocation>
</comment>
<dbReference type="EMBL" id="DF933820">
    <property type="protein sequence ID" value="GAM37398.1"/>
    <property type="molecule type" value="Genomic_DNA"/>
</dbReference>
<feature type="transmembrane region" description="Helical" evidence="8">
    <location>
        <begin position="340"/>
        <end position="359"/>
    </location>
</feature>
<evidence type="ECO:0000256" key="6">
    <source>
        <dbReference type="ARBA" id="ARBA00023136"/>
    </source>
</evidence>
<feature type="transmembrane region" description="Helical" evidence="8">
    <location>
        <begin position="380"/>
        <end position="403"/>
    </location>
</feature>
<gene>
    <name evidence="10" type="ORF">TCE0_024f07291</name>
</gene>
<dbReference type="InterPro" id="IPR011701">
    <property type="entry name" value="MFS"/>
</dbReference>
<organism evidence="10 11">
    <name type="scientific">Talaromyces pinophilus</name>
    <name type="common">Penicillium pinophilum</name>
    <dbReference type="NCBI Taxonomy" id="128442"/>
    <lineage>
        <taxon>Eukaryota</taxon>
        <taxon>Fungi</taxon>
        <taxon>Dikarya</taxon>
        <taxon>Ascomycota</taxon>
        <taxon>Pezizomycotina</taxon>
        <taxon>Eurotiomycetes</taxon>
        <taxon>Eurotiomycetidae</taxon>
        <taxon>Eurotiales</taxon>
        <taxon>Trichocomaceae</taxon>
        <taxon>Talaromyces</taxon>
        <taxon>Talaromyces sect. Talaromyces</taxon>
    </lineage>
</organism>
<feature type="transmembrane region" description="Helical" evidence="8">
    <location>
        <begin position="286"/>
        <end position="304"/>
    </location>
</feature>
<name>A0A6V8HGH3_TALPI</name>
<evidence type="ECO:0000259" key="9">
    <source>
        <dbReference type="PROSITE" id="PS50850"/>
    </source>
</evidence>
<evidence type="ECO:0000256" key="4">
    <source>
        <dbReference type="ARBA" id="ARBA00022692"/>
    </source>
</evidence>
<feature type="transmembrane region" description="Helical" evidence="8">
    <location>
        <begin position="48"/>
        <end position="76"/>
    </location>
</feature>
<keyword evidence="3" id="KW-0813">Transport</keyword>
<dbReference type="PANTHER" id="PTHR11360">
    <property type="entry name" value="MONOCARBOXYLATE TRANSPORTER"/>
    <property type="match status" value="1"/>
</dbReference>
<dbReference type="InterPro" id="IPR036259">
    <property type="entry name" value="MFS_trans_sf"/>
</dbReference>
<evidence type="ECO:0000313" key="11">
    <source>
        <dbReference type="Proteomes" id="UP000053095"/>
    </source>
</evidence>
<dbReference type="Gene3D" id="1.20.1250.20">
    <property type="entry name" value="MFS general substrate transporter like domains"/>
    <property type="match status" value="2"/>
</dbReference>
<proteinExistence type="inferred from homology"/>
<dbReference type="InterPro" id="IPR050327">
    <property type="entry name" value="Proton-linked_MCT"/>
</dbReference>
<feature type="transmembrane region" description="Helical" evidence="8">
    <location>
        <begin position="409"/>
        <end position="431"/>
    </location>
</feature>
<sequence length="440" mass="46869">MAVRSAKHPLSATNDEGHAHRSVEGSIQIVDATETGNSLSFPDGGQGAWLVVLGAFFGLFVSFGWTNCVGVFQAYYQAHQLQSESPSTVSWIPGLSMFMMFITGPFVGRLFDNFGPRPLLLAGTALHVIGLMMASLASQLYQFILSQAICSPIGASMVLYSSFNCVTTWFLKRRALAMGITASGSSLGGVLFPILVDRLIPNIGFAWTMRTCAFVILTLLSVTNFTVRSRLPPHPKNVELSAFLQPLVDPPFLLTALAAFFYSMGMFIPITFLVTYGEHVGMSSKLAGYLVSIFNGASAIGRVLPGYAADKVGNFNISLLAACLSTIFVLALWLPGHSNAAVIGFAASFGFSSGTYTAMSPALVAQISDIREIGTRSGTMYAFMSVAALTGSPIGGALISAAGGSYWKLQLFAGSMLATGSCFYIVARMYLAKGNWRGKI</sequence>
<evidence type="ECO:0000256" key="5">
    <source>
        <dbReference type="ARBA" id="ARBA00022989"/>
    </source>
</evidence>
<feature type="transmembrane region" description="Helical" evidence="8">
    <location>
        <begin position="119"/>
        <end position="137"/>
    </location>
</feature>
<dbReference type="Pfam" id="PF07690">
    <property type="entry name" value="MFS_1"/>
    <property type="match status" value="1"/>
</dbReference>
<evidence type="ECO:0000256" key="8">
    <source>
        <dbReference type="SAM" id="Phobius"/>
    </source>
</evidence>
<feature type="domain" description="Major facilitator superfamily (MFS) profile" evidence="9">
    <location>
        <begin position="251"/>
        <end position="440"/>
    </location>
</feature>
<feature type="region of interest" description="Disordered" evidence="7">
    <location>
        <begin position="1"/>
        <end position="21"/>
    </location>
</feature>
<protein>
    <recommendedName>
        <fullName evidence="9">Major facilitator superfamily (MFS) profile domain-containing protein</fullName>
    </recommendedName>
</protein>
<dbReference type="CDD" id="cd17352">
    <property type="entry name" value="MFS_MCT_SLC16"/>
    <property type="match status" value="1"/>
</dbReference>
<dbReference type="Proteomes" id="UP000053095">
    <property type="component" value="Unassembled WGS sequence"/>
</dbReference>
<comment type="caution">
    <text evidence="10">The sequence shown here is derived from an EMBL/GenBank/DDBJ whole genome shotgun (WGS) entry which is preliminary data.</text>
</comment>
<feature type="transmembrane region" description="Helical" evidence="8">
    <location>
        <begin position="207"/>
        <end position="227"/>
    </location>
</feature>
<feature type="transmembrane region" description="Helical" evidence="8">
    <location>
        <begin position="143"/>
        <end position="163"/>
    </location>
</feature>